<accession>N8QGH0</accession>
<evidence type="ECO:0000256" key="1">
    <source>
        <dbReference type="SAM" id="Phobius"/>
    </source>
</evidence>
<dbReference type="InterPro" id="IPR049458">
    <property type="entry name" value="EpsG-like"/>
</dbReference>
<feature type="transmembrane region" description="Helical" evidence="1">
    <location>
        <begin position="291"/>
        <end position="311"/>
    </location>
</feature>
<keyword evidence="1" id="KW-1133">Transmembrane helix</keyword>
<comment type="caution">
    <text evidence="2">The sequence shown here is derived from an EMBL/GenBank/DDBJ whole genome shotgun (WGS) entry which is preliminary data.</text>
</comment>
<feature type="transmembrane region" description="Helical" evidence="1">
    <location>
        <begin position="87"/>
        <end position="107"/>
    </location>
</feature>
<dbReference type="Proteomes" id="UP000023776">
    <property type="component" value="Unassembled WGS sequence"/>
</dbReference>
<dbReference type="PATRIC" id="fig|981333.9.peg.81"/>
<keyword evidence="1" id="KW-0472">Membrane</keyword>
<dbReference type="Pfam" id="PF14897">
    <property type="entry name" value="EpsG"/>
    <property type="match status" value="1"/>
</dbReference>
<evidence type="ECO:0000313" key="2">
    <source>
        <dbReference type="EMBL" id="ENU37650.1"/>
    </source>
</evidence>
<keyword evidence="3" id="KW-1185">Reference proteome</keyword>
<evidence type="ECO:0000313" key="3">
    <source>
        <dbReference type="Proteomes" id="UP000023776"/>
    </source>
</evidence>
<feature type="transmembrane region" description="Helical" evidence="1">
    <location>
        <begin position="261"/>
        <end position="279"/>
    </location>
</feature>
<gene>
    <name evidence="2" type="ORF">F988_00084</name>
</gene>
<dbReference type="EMBL" id="APOM01000002">
    <property type="protein sequence ID" value="ENU37650.1"/>
    <property type="molecule type" value="Genomic_DNA"/>
</dbReference>
<dbReference type="AlphaFoldDB" id="N8QGH0"/>
<feature type="transmembrane region" description="Helical" evidence="1">
    <location>
        <begin position="235"/>
        <end position="255"/>
    </location>
</feature>
<keyword evidence="1" id="KW-0812">Transmembrane</keyword>
<protein>
    <recommendedName>
        <fullName evidence="4">EpsG family protein</fullName>
    </recommendedName>
</protein>
<feature type="transmembrane region" description="Helical" evidence="1">
    <location>
        <begin position="189"/>
        <end position="214"/>
    </location>
</feature>
<evidence type="ECO:0008006" key="4">
    <source>
        <dbReference type="Google" id="ProtNLM"/>
    </source>
</evidence>
<sequence length="354" mass="41661">MIYFLIPIIMLFFSILLEKCSDINLKIISYICLVSFLVMLAGLRGNVEPDYSSYLDIFTNARMGGEREIEPGFFYFNKILNNFGMSFQWVIFLIALFSITLKLNFFFKNSPNFAFSILIYYCSMFFLYDFIAIRQALSMAIFMISIRFIIDRKFFHYAALIAIASMIHLSALVLIPLYFFIHYSYNKVLFYLVLLLTTSVSVLKVDIQLVSLLLNYFALPDFASNKLDIYTQEDVFAALSGRQLLLGFVFVFFLSKNDNKIIQVLLNIYILGIVIGTLFNEVPQMSFRLKAYFLWTESVLVVFYICKIFKNYYLLRIFAYFVLVALYFYSLYGYLDVLSQRHNGYIYPYKFFFE</sequence>
<feature type="transmembrane region" description="Helical" evidence="1">
    <location>
        <begin position="317"/>
        <end position="335"/>
    </location>
</feature>
<feature type="transmembrane region" description="Helical" evidence="1">
    <location>
        <begin position="113"/>
        <end position="133"/>
    </location>
</feature>
<feature type="transmembrane region" description="Helical" evidence="1">
    <location>
        <begin position="154"/>
        <end position="183"/>
    </location>
</feature>
<dbReference type="RefSeq" id="WP_004680143.1">
    <property type="nucleotide sequence ID" value="NZ_KB849207.1"/>
</dbReference>
<organism evidence="2 3">
    <name type="scientific">Acinetobacter parvus DSM 16617 = CIP 108168</name>
    <dbReference type="NCBI Taxonomy" id="981333"/>
    <lineage>
        <taxon>Bacteria</taxon>
        <taxon>Pseudomonadati</taxon>
        <taxon>Pseudomonadota</taxon>
        <taxon>Gammaproteobacteria</taxon>
        <taxon>Moraxellales</taxon>
        <taxon>Moraxellaceae</taxon>
        <taxon>Acinetobacter</taxon>
    </lineage>
</organism>
<reference evidence="2 3" key="1">
    <citation type="submission" date="2013-02" db="EMBL/GenBank/DDBJ databases">
        <title>The Genome Sequence of Acinetobacter parvus CIP 108168.</title>
        <authorList>
            <consortium name="The Broad Institute Genome Sequencing Platform"/>
            <consortium name="The Broad Institute Genome Sequencing Center for Infectious Disease"/>
            <person name="Cerqueira G."/>
            <person name="Feldgarden M."/>
            <person name="Courvalin P."/>
            <person name="Perichon B."/>
            <person name="Grillot-Courvalin C."/>
            <person name="Clermont D."/>
            <person name="Rocha E."/>
            <person name="Yoon E.-J."/>
            <person name="Nemec A."/>
            <person name="Walker B."/>
            <person name="Young S.K."/>
            <person name="Zeng Q."/>
            <person name="Gargeya S."/>
            <person name="Fitzgerald M."/>
            <person name="Haas B."/>
            <person name="Abouelleil A."/>
            <person name="Alvarado L."/>
            <person name="Arachchi H.M."/>
            <person name="Berlin A.M."/>
            <person name="Chapman S.B."/>
            <person name="Dewar J."/>
            <person name="Goldberg J."/>
            <person name="Griggs A."/>
            <person name="Gujja S."/>
            <person name="Hansen M."/>
            <person name="Howarth C."/>
            <person name="Imamovic A."/>
            <person name="Larimer J."/>
            <person name="McCowan C."/>
            <person name="Murphy C."/>
            <person name="Neiman D."/>
            <person name="Pearson M."/>
            <person name="Priest M."/>
            <person name="Roberts A."/>
            <person name="Saif S."/>
            <person name="Shea T."/>
            <person name="Sisk P."/>
            <person name="Sykes S."/>
            <person name="Wortman J."/>
            <person name="Nusbaum C."/>
            <person name="Birren B."/>
        </authorList>
    </citation>
    <scope>NUCLEOTIDE SEQUENCE [LARGE SCALE GENOMIC DNA]</scope>
    <source>
        <strain evidence="2 3">CIP 108168</strain>
    </source>
</reference>
<proteinExistence type="predicted"/>
<dbReference type="HOGENOM" id="CLU_823595_0_0_6"/>
<feature type="transmembrane region" description="Helical" evidence="1">
    <location>
        <begin position="27"/>
        <end position="43"/>
    </location>
</feature>
<name>N8QGH0_9GAMM</name>